<name>A0A2T5V6L3_9HYPH</name>
<evidence type="ECO:0000259" key="3">
    <source>
        <dbReference type="Pfam" id="PF25954"/>
    </source>
</evidence>
<dbReference type="InterPro" id="IPR058792">
    <property type="entry name" value="Beta-barrel_RND_2"/>
</dbReference>
<dbReference type="AlphaFoldDB" id="A0A2T5V6L3"/>
<dbReference type="PANTHER" id="PTHR30386:SF24">
    <property type="entry name" value="MULTIDRUG RESISTANCE EFFLUX PUMP"/>
    <property type="match status" value="1"/>
</dbReference>
<dbReference type="Proteomes" id="UP000244081">
    <property type="component" value="Unassembled WGS sequence"/>
</dbReference>
<evidence type="ECO:0000313" key="5">
    <source>
        <dbReference type="Proteomes" id="UP000244081"/>
    </source>
</evidence>
<dbReference type="InterPro" id="IPR058625">
    <property type="entry name" value="MdtA-like_BSH"/>
</dbReference>
<gene>
    <name evidence="4" type="ORF">C8N35_107104</name>
</gene>
<accession>A0A2T5V6L3</accession>
<protein>
    <submittedName>
        <fullName evidence="4">Multidrug resistance efflux pump</fullName>
    </submittedName>
</protein>
<organism evidence="4 5">
    <name type="scientific">Breoghania corrubedonensis</name>
    <dbReference type="NCBI Taxonomy" id="665038"/>
    <lineage>
        <taxon>Bacteria</taxon>
        <taxon>Pseudomonadati</taxon>
        <taxon>Pseudomonadota</taxon>
        <taxon>Alphaproteobacteria</taxon>
        <taxon>Hyphomicrobiales</taxon>
        <taxon>Stappiaceae</taxon>
        <taxon>Breoghania</taxon>
    </lineage>
</organism>
<dbReference type="Pfam" id="PF25917">
    <property type="entry name" value="BSH_RND"/>
    <property type="match status" value="1"/>
</dbReference>
<comment type="caution">
    <text evidence="4">The sequence shown here is derived from an EMBL/GenBank/DDBJ whole genome shotgun (WGS) entry which is preliminary data.</text>
</comment>
<dbReference type="Gene3D" id="1.10.287.470">
    <property type="entry name" value="Helix hairpin bin"/>
    <property type="match status" value="2"/>
</dbReference>
<dbReference type="OrthoDB" id="9811754at2"/>
<evidence type="ECO:0000259" key="2">
    <source>
        <dbReference type="Pfam" id="PF25917"/>
    </source>
</evidence>
<dbReference type="SUPFAM" id="SSF111369">
    <property type="entry name" value="HlyD-like secretion proteins"/>
    <property type="match status" value="2"/>
</dbReference>
<keyword evidence="5" id="KW-1185">Reference proteome</keyword>
<dbReference type="Pfam" id="PF25954">
    <property type="entry name" value="Beta-barrel_RND_2"/>
    <property type="match status" value="1"/>
</dbReference>
<feature type="coiled-coil region" evidence="1">
    <location>
        <begin position="119"/>
        <end position="198"/>
    </location>
</feature>
<reference evidence="4 5" key="1">
    <citation type="submission" date="2018-04" db="EMBL/GenBank/DDBJ databases">
        <title>Genomic Encyclopedia of Archaeal and Bacterial Type Strains, Phase II (KMG-II): from individual species to whole genera.</title>
        <authorList>
            <person name="Goeker M."/>
        </authorList>
    </citation>
    <scope>NUCLEOTIDE SEQUENCE [LARGE SCALE GENOMIC DNA]</scope>
    <source>
        <strain evidence="4 5">DSM 23382</strain>
    </source>
</reference>
<dbReference type="GO" id="GO:0055085">
    <property type="term" value="P:transmembrane transport"/>
    <property type="evidence" value="ECO:0007669"/>
    <property type="project" value="InterPro"/>
</dbReference>
<feature type="domain" description="CusB-like beta-barrel" evidence="3">
    <location>
        <begin position="250"/>
        <end position="293"/>
    </location>
</feature>
<feature type="domain" description="Multidrug resistance protein MdtA-like barrel-sandwich hybrid" evidence="2">
    <location>
        <begin position="53"/>
        <end position="248"/>
    </location>
</feature>
<sequence length="369" mass="38782">MAIKSLLPSAVTSLAIVAAAAGVSLVLYSWNLPPFHGSMETTNDAYIQGKVTAIAPQLAGYVVDVPVQDFQHVKKGDLLVKIDDRIYAQKLAQAKATLQSKVAALTKLARQRASARATVESRQAALESAEAALKQAKADWKRKRALQQKGFSANSAADESQASYDQAQASVRQARAALVVAQQDLEATIADRQQAEADLEGAGAAVRLAEIDLQNTRITAPADGTLGQIGARVGQYVSAGSSLTSLVTDTIWMVANFKETQLPGMKTGQKVSFSVDALGGLVFHGRIERFSPATGSEFSVIKSDNATGNFTKIAKRLPVRIAIDAGQPDTGRLVPGLSVVASVDVASAPLPPTSALAEAEPQKSRVALP</sequence>
<dbReference type="Gene3D" id="2.40.30.170">
    <property type="match status" value="1"/>
</dbReference>
<dbReference type="PANTHER" id="PTHR30386">
    <property type="entry name" value="MEMBRANE FUSION SUBUNIT OF EMRAB-TOLC MULTIDRUG EFFLUX PUMP"/>
    <property type="match status" value="1"/>
</dbReference>
<dbReference type="EMBL" id="QAYG01000007">
    <property type="protein sequence ID" value="PTW59391.1"/>
    <property type="molecule type" value="Genomic_DNA"/>
</dbReference>
<evidence type="ECO:0000313" key="4">
    <source>
        <dbReference type="EMBL" id="PTW59391.1"/>
    </source>
</evidence>
<dbReference type="RefSeq" id="WP_107990922.1">
    <property type="nucleotide sequence ID" value="NZ_QAYG01000007.1"/>
</dbReference>
<dbReference type="InterPro" id="IPR050739">
    <property type="entry name" value="MFP"/>
</dbReference>
<evidence type="ECO:0000256" key="1">
    <source>
        <dbReference type="SAM" id="Coils"/>
    </source>
</evidence>
<proteinExistence type="predicted"/>
<dbReference type="Gene3D" id="2.40.50.100">
    <property type="match status" value="1"/>
</dbReference>
<keyword evidence="1" id="KW-0175">Coiled coil</keyword>